<keyword evidence="2" id="KW-1185">Reference proteome</keyword>
<dbReference type="PROSITE" id="PS51257">
    <property type="entry name" value="PROKAR_LIPOPROTEIN"/>
    <property type="match status" value="1"/>
</dbReference>
<comment type="caution">
    <text evidence="1">The sequence shown here is derived from an EMBL/GenBank/DDBJ whole genome shotgun (WGS) entry which is preliminary data.</text>
</comment>
<evidence type="ECO:0000313" key="2">
    <source>
        <dbReference type="Proteomes" id="UP001597459"/>
    </source>
</evidence>
<dbReference type="RefSeq" id="WP_378257818.1">
    <property type="nucleotide sequence ID" value="NZ_JBHSJV010000001.1"/>
</dbReference>
<proteinExistence type="predicted"/>
<sequence length="161" mass="18528">MKLSIFYLTIFILLSSSCRETKTIHIASNPTINTDQKHQNNIVKIRYQALSRGFYLQIELDKNVLLVSTDRNHEQRKQQPCKTEDWNNIILLTQKIQLDKLQELKAPTENRLFDGAAHAQLYISNKEKEYISSGFDHGAPPEEIAPLVSYILSLGETVEKQ</sequence>
<accession>A0ABW5N0Q8</accession>
<dbReference type="Proteomes" id="UP001597459">
    <property type="component" value="Unassembled WGS sequence"/>
</dbReference>
<name>A0ABW5N0Q8_9FLAO</name>
<gene>
    <name evidence="1" type="ORF">ACFSTE_00150</name>
</gene>
<protein>
    <recommendedName>
        <fullName evidence="3">Lipoprotein</fullName>
    </recommendedName>
</protein>
<organism evidence="1 2">
    <name type="scientific">Aquimarina hainanensis</name>
    <dbReference type="NCBI Taxonomy" id="1578017"/>
    <lineage>
        <taxon>Bacteria</taxon>
        <taxon>Pseudomonadati</taxon>
        <taxon>Bacteroidota</taxon>
        <taxon>Flavobacteriia</taxon>
        <taxon>Flavobacteriales</taxon>
        <taxon>Flavobacteriaceae</taxon>
        <taxon>Aquimarina</taxon>
    </lineage>
</organism>
<dbReference type="EMBL" id="JBHULX010000001">
    <property type="protein sequence ID" value="MFD2589220.1"/>
    <property type="molecule type" value="Genomic_DNA"/>
</dbReference>
<reference evidence="2" key="1">
    <citation type="journal article" date="2019" name="Int. J. Syst. Evol. Microbiol.">
        <title>The Global Catalogue of Microorganisms (GCM) 10K type strain sequencing project: providing services to taxonomists for standard genome sequencing and annotation.</title>
        <authorList>
            <consortium name="The Broad Institute Genomics Platform"/>
            <consortium name="The Broad Institute Genome Sequencing Center for Infectious Disease"/>
            <person name="Wu L."/>
            <person name="Ma J."/>
        </authorList>
    </citation>
    <scope>NUCLEOTIDE SEQUENCE [LARGE SCALE GENOMIC DNA]</scope>
    <source>
        <strain evidence="2">KCTC 42423</strain>
    </source>
</reference>
<evidence type="ECO:0000313" key="1">
    <source>
        <dbReference type="EMBL" id="MFD2589220.1"/>
    </source>
</evidence>
<evidence type="ECO:0008006" key="3">
    <source>
        <dbReference type="Google" id="ProtNLM"/>
    </source>
</evidence>